<proteinExistence type="predicted"/>
<dbReference type="Gene3D" id="3.30.2010.10">
    <property type="entry name" value="Metalloproteases ('zincins'), catalytic domain"/>
    <property type="match status" value="1"/>
</dbReference>
<keyword evidence="4" id="KW-0378">Hydrolase</keyword>
<feature type="domain" description="Peptidase M48" evidence="8">
    <location>
        <begin position="55"/>
        <end position="243"/>
    </location>
</feature>
<keyword evidence="3" id="KW-0479">Metal-binding</keyword>
<evidence type="ECO:0000256" key="2">
    <source>
        <dbReference type="ARBA" id="ARBA00022670"/>
    </source>
</evidence>
<evidence type="ECO:0000256" key="7">
    <source>
        <dbReference type="SAM" id="SignalP"/>
    </source>
</evidence>
<dbReference type="Proteomes" id="UP000189818">
    <property type="component" value="Unassembled WGS sequence"/>
</dbReference>
<dbReference type="Pfam" id="PF01435">
    <property type="entry name" value="Peptidase_M48"/>
    <property type="match status" value="1"/>
</dbReference>
<protein>
    <submittedName>
        <fullName evidence="9">Putative Zn-dependent protease</fullName>
    </submittedName>
</protein>
<sequence>MKTFLLWTSLSLVAVPGIALAQVQSISASDKRTGAEAHPQLVQQFGGAMKGPAADYVTRVGRKIAVQSGLSNSERDFTVTLLDSPVNNAFAIPGGYVYVTRGLLAIMNDEAELASVLGHEVGHVAARHSAKRQQTATITSVLAGIVGAVAGDSGVGSLIGRGAGVGADLITKGFSRTQEYQADDLGVRYLANAGYDPLASSDMLGVLGAQQDLEARISGKANSLPTWASTHPNSADRVKRARGKAQETGKAGRGIRNNDALLNAVDGLLWGDDPAKGFLDGQEFKLPTQRLAFTVPRGYAVNNTDAAVTISGNGGQASFSGGGVGSGGLDGYIGQVFSKLSSSIRYGQIQGGRGSGIDFRYAFGQGNSNAGPLDVGVFAYRPDNGATAYHFVTLTRSGQGIGPFESLVESMRRMSAAEAQGVRPLRVKVLKVKAGETPDTFARMMAFPDAPLDRFLVLNGLERGDTLRVGERVKVIVRN</sequence>
<dbReference type="GO" id="GO:0051603">
    <property type="term" value="P:proteolysis involved in protein catabolic process"/>
    <property type="evidence" value="ECO:0007669"/>
    <property type="project" value="TreeGrafter"/>
</dbReference>
<evidence type="ECO:0000256" key="1">
    <source>
        <dbReference type="ARBA" id="ARBA00001947"/>
    </source>
</evidence>
<dbReference type="InterPro" id="IPR001915">
    <property type="entry name" value="Peptidase_M48"/>
</dbReference>
<feature type="chain" id="PRO_5012730351" evidence="7">
    <location>
        <begin position="22"/>
        <end position="479"/>
    </location>
</feature>
<name>A0A1T5F6S8_9SPHN</name>
<evidence type="ECO:0000256" key="3">
    <source>
        <dbReference type="ARBA" id="ARBA00022723"/>
    </source>
</evidence>
<keyword evidence="6" id="KW-0482">Metalloprotease</keyword>
<keyword evidence="5" id="KW-0862">Zinc</keyword>
<evidence type="ECO:0000313" key="10">
    <source>
        <dbReference type="Proteomes" id="UP000189818"/>
    </source>
</evidence>
<comment type="cofactor">
    <cofactor evidence="1">
        <name>Zn(2+)</name>
        <dbReference type="ChEBI" id="CHEBI:29105"/>
    </cofactor>
</comment>
<evidence type="ECO:0000256" key="4">
    <source>
        <dbReference type="ARBA" id="ARBA00022801"/>
    </source>
</evidence>
<dbReference type="EMBL" id="FUYM01000008">
    <property type="protein sequence ID" value="SKB91853.1"/>
    <property type="molecule type" value="Genomic_DNA"/>
</dbReference>
<feature type="signal peptide" evidence="7">
    <location>
        <begin position="1"/>
        <end position="21"/>
    </location>
</feature>
<organism evidence="9 10">
    <name type="scientific">Rhizorhabdus histidinilytica</name>
    <dbReference type="NCBI Taxonomy" id="439228"/>
    <lineage>
        <taxon>Bacteria</taxon>
        <taxon>Pseudomonadati</taxon>
        <taxon>Pseudomonadota</taxon>
        <taxon>Alphaproteobacteria</taxon>
        <taxon>Sphingomonadales</taxon>
        <taxon>Sphingomonadaceae</taxon>
        <taxon>Rhizorhabdus</taxon>
    </lineage>
</organism>
<dbReference type="GO" id="GO:0046872">
    <property type="term" value="F:metal ion binding"/>
    <property type="evidence" value="ECO:0007669"/>
    <property type="project" value="UniProtKB-KW"/>
</dbReference>
<dbReference type="AlphaFoldDB" id="A0A1T5F6S8"/>
<dbReference type="InterPro" id="IPR051156">
    <property type="entry name" value="Mito/Outer_Membr_Metalloprot"/>
</dbReference>
<reference evidence="10" key="1">
    <citation type="submission" date="2017-02" db="EMBL/GenBank/DDBJ databases">
        <authorList>
            <person name="Varghese N."/>
            <person name="Submissions S."/>
        </authorList>
    </citation>
    <scope>NUCLEOTIDE SEQUENCE [LARGE SCALE GENOMIC DNA]</scope>
    <source>
        <strain evidence="10">UM2</strain>
    </source>
</reference>
<dbReference type="PANTHER" id="PTHR22726:SF1">
    <property type="entry name" value="METALLOENDOPEPTIDASE OMA1, MITOCHONDRIAL"/>
    <property type="match status" value="1"/>
</dbReference>
<evidence type="ECO:0000259" key="8">
    <source>
        <dbReference type="Pfam" id="PF01435"/>
    </source>
</evidence>
<keyword evidence="7" id="KW-0732">Signal</keyword>
<dbReference type="STRING" id="439228.SAMN06295920_108203"/>
<keyword evidence="2 9" id="KW-0645">Protease</keyword>
<gene>
    <name evidence="9" type="ORF">SAMN06295920_108203</name>
</gene>
<dbReference type="PANTHER" id="PTHR22726">
    <property type="entry name" value="METALLOENDOPEPTIDASE OMA1"/>
    <property type="match status" value="1"/>
</dbReference>
<dbReference type="GO" id="GO:0016020">
    <property type="term" value="C:membrane"/>
    <property type="evidence" value="ECO:0007669"/>
    <property type="project" value="TreeGrafter"/>
</dbReference>
<dbReference type="GO" id="GO:0004222">
    <property type="term" value="F:metalloendopeptidase activity"/>
    <property type="evidence" value="ECO:0007669"/>
    <property type="project" value="InterPro"/>
</dbReference>
<evidence type="ECO:0000313" key="9">
    <source>
        <dbReference type="EMBL" id="SKB91853.1"/>
    </source>
</evidence>
<dbReference type="RefSeq" id="WP_079649554.1">
    <property type="nucleotide sequence ID" value="NZ_FUYM01000008.1"/>
</dbReference>
<dbReference type="OrthoDB" id="9810445at2"/>
<evidence type="ECO:0000256" key="6">
    <source>
        <dbReference type="ARBA" id="ARBA00023049"/>
    </source>
</evidence>
<evidence type="ECO:0000256" key="5">
    <source>
        <dbReference type="ARBA" id="ARBA00022833"/>
    </source>
</evidence>
<keyword evidence="10" id="KW-1185">Reference proteome</keyword>
<accession>A0A1T5F6S8</accession>